<dbReference type="PANTHER" id="PTHR15332:SF175">
    <property type="entry name" value="PROPROTEIN CONVERTASE SUBTILISIN_KEXIN TYPE 5-LIKE"/>
    <property type="match status" value="1"/>
</dbReference>
<comment type="caution">
    <text evidence="2">The sequence shown here is derived from an EMBL/GenBank/DDBJ whole genome shotgun (WGS) entry which is preliminary data.</text>
</comment>
<keyword evidence="3" id="KW-1185">Reference proteome</keyword>
<feature type="transmembrane region" description="Helical" evidence="1">
    <location>
        <begin position="794"/>
        <end position="818"/>
    </location>
</feature>
<dbReference type="InterPro" id="IPR006212">
    <property type="entry name" value="Furin_repeat"/>
</dbReference>
<keyword evidence="1" id="KW-0472">Membrane</keyword>
<dbReference type="InterPro" id="IPR009030">
    <property type="entry name" value="Growth_fac_rcpt_cys_sf"/>
</dbReference>
<feature type="transmembrane region" description="Helical" evidence="1">
    <location>
        <begin position="582"/>
        <end position="604"/>
    </location>
</feature>
<proteinExistence type="predicted"/>
<dbReference type="SMART" id="SM00261">
    <property type="entry name" value="FU"/>
    <property type="match status" value="9"/>
</dbReference>
<name>A0AAU9JF06_9CILI</name>
<protein>
    <recommendedName>
        <fullName evidence="4">TNFR-Cys domain-containing protein</fullName>
    </recommendedName>
</protein>
<evidence type="ECO:0000256" key="1">
    <source>
        <dbReference type="SAM" id="Phobius"/>
    </source>
</evidence>
<evidence type="ECO:0008006" key="4">
    <source>
        <dbReference type="Google" id="ProtNLM"/>
    </source>
</evidence>
<dbReference type="Gene3D" id="2.10.220.10">
    <property type="entry name" value="Hormone Receptor, Insulin-like Growth Factor Receptor 1, Chain A, domain 2"/>
    <property type="match status" value="4"/>
</dbReference>
<feature type="transmembrane region" description="Helical" evidence="1">
    <location>
        <begin position="508"/>
        <end position="528"/>
    </location>
</feature>
<keyword evidence="1" id="KW-1133">Transmembrane helix</keyword>
<dbReference type="SUPFAM" id="SSF57184">
    <property type="entry name" value="Growth factor receptor domain"/>
    <property type="match status" value="4"/>
</dbReference>
<dbReference type="CDD" id="cd00064">
    <property type="entry name" value="FU"/>
    <property type="match status" value="2"/>
</dbReference>
<evidence type="ECO:0000313" key="3">
    <source>
        <dbReference type="Proteomes" id="UP001162131"/>
    </source>
</evidence>
<feature type="transmembrane region" description="Helical" evidence="1">
    <location>
        <begin position="483"/>
        <end position="501"/>
    </location>
</feature>
<accession>A0AAU9JF06</accession>
<dbReference type="PANTHER" id="PTHR15332">
    <property type="entry name" value="PROPROTEIN CONVERTASE SUBTILISIN_KEXIN TYPE 5-LIKE"/>
    <property type="match status" value="1"/>
</dbReference>
<dbReference type="EMBL" id="CAJZBQ010000036">
    <property type="protein sequence ID" value="CAG9324581.1"/>
    <property type="molecule type" value="Genomic_DNA"/>
</dbReference>
<feature type="transmembrane region" description="Helical" evidence="1">
    <location>
        <begin position="624"/>
        <end position="647"/>
    </location>
</feature>
<keyword evidence="1" id="KW-0812">Transmembrane</keyword>
<dbReference type="Proteomes" id="UP001162131">
    <property type="component" value="Unassembled WGS sequence"/>
</dbReference>
<feature type="transmembrane region" description="Helical" evidence="1">
    <location>
        <begin position="768"/>
        <end position="788"/>
    </location>
</feature>
<feature type="transmembrane region" description="Helical" evidence="1">
    <location>
        <begin position="737"/>
        <end position="756"/>
    </location>
</feature>
<organism evidence="2 3">
    <name type="scientific">Blepharisma stoltei</name>
    <dbReference type="NCBI Taxonomy" id="1481888"/>
    <lineage>
        <taxon>Eukaryota</taxon>
        <taxon>Sar</taxon>
        <taxon>Alveolata</taxon>
        <taxon>Ciliophora</taxon>
        <taxon>Postciliodesmatophora</taxon>
        <taxon>Heterotrichea</taxon>
        <taxon>Heterotrichida</taxon>
        <taxon>Blepharismidae</taxon>
        <taxon>Blepharisma</taxon>
    </lineage>
</organism>
<sequence>MNSSPGNCKCGETQYVKNSNPVTCSNCHASCHSCAWKGPSQCITCSDSSLIIASPPGSCTCSTSQYIMYKNPFTCGTCDSSCSTCSGPTANDCLSCTDSAVTLSSTPSSCSCKTSQYTISQSPLTCGNCDSSCATCSGSGSNQCLTCVDSLITVSSSPGSCTCSASEYIINKSPLTCASCHSSCASCSGPLNTDCYTCIDQAVSISNPPDSCSCLSNQYIITNHPLTCGNCYWLCATCLGKARNQCLTCSSSELMLSNLSGACECLPGKYMLHESPIDCGGTCDSSCSTCIGPNEDQCLTCKNSSITLNNIPGKCFCNSSQYVISYSPLICENCNSACLECSGSGAGDCISCKNSSITPSANPGYCSCLTYEYILSASPLHCDLCHNSCESCSGPYYNDCLTCKNLTISPSPDGHCGCKENEYIISVSPLLCGSCDLSCKTCVGPKANQCLSCSEIILDQPSSCRSSNNSSGLSTFSMTIKNSGIAASAGLIIAGFFESIITGKSGSLWTYVNIVQVLAFIPLQNIAIPDNLFQFWKAFLSYTYLHNTGKYIFGENKMKELEPIENFYKYGYESSSFLVNSAGMLLISIVVIASWTLIYCLSFIPNSAIHSQIKKLLEKFKYNILLRLWIEIYILLMAAAVIGINHFSSKTSRTISDTIFAYITFISGWIITFILIFLLYIIQLKIFNKSKKMKRKYGCLFKEFKFSNNYIELLYYPIFLIRRLIFVINLYDLAWIPVVQWVVNVLHSFCIVFLLLRHCHFKNKETHFLNVSGEALVTFSFLLTGPYLLDLPYIIDNAIQCAVLCATYLYLIASYYFLVIKTYNLIKAWRSRDKIYPELAMNAAVSVDNDIITSGRLKEACTVPHNSLESDLYPLDSDNHSPQ</sequence>
<evidence type="ECO:0000313" key="2">
    <source>
        <dbReference type="EMBL" id="CAG9324581.1"/>
    </source>
</evidence>
<reference evidence="2" key="1">
    <citation type="submission" date="2021-09" db="EMBL/GenBank/DDBJ databases">
        <authorList>
            <consortium name="AG Swart"/>
            <person name="Singh M."/>
            <person name="Singh A."/>
            <person name="Seah K."/>
            <person name="Emmerich C."/>
        </authorList>
    </citation>
    <scope>NUCLEOTIDE SEQUENCE</scope>
    <source>
        <strain evidence="2">ATCC30299</strain>
    </source>
</reference>
<gene>
    <name evidence="2" type="ORF">BSTOLATCC_MIC36367</name>
</gene>
<dbReference type="AlphaFoldDB" id="A0AAU9JF06"/>
<feature type="transmembrane region" description="Helical" evidence="1">
    <location>
        <begin position="659"/>
        <end position="682"/>
    </location>
</feature>
<feature type="transmembrane region" description="Helical" evidence="1">
    <location>
        <begin position="713"/>
        <end position="731"/>
    </location>
</feature>